<evidence type="ECO:0000256" key="1">
    <source>
        <dbReference type="SAM" id="SignalP"/>
    </source>
</evidence>
<feature type="domain" description="Bacterial Ig" evidence="2">
    <location>
        <begin position="51"/>
        <end position="130"/>
    </location>
</feature>
<dbReference type="Pfam" id="PF20622">
    <property type="entry name" value="Big_15"/>
    <property type="match status" value="2"/>
</dbReference>
<comment type="caution">
    <text evidence="3">The sequence shown here is derived from an EMBL/GenBank/DDBJ whole genome shotgun (WGS) entry which is preliminary data.</text>
</comment>
<dbReference type="InterPro" id="IPR046746">
    <property type="entry name" value="Big_15"/>
</dbReference>
<sequence>MKMKKQLASVLVVAVPLLIGNSYDVNAAIQDNSNELDASYVSEKNTDALFVNLFSFGKDSTITGYVSSDITDIGIEINGKDIGGIGIVPGSQTFTLPDFLVSQITSLEDNVTLVGRTAPSGEVIARQQVVMIDGTNENTGTLSPTPFLIDRMSTLTGSFTGNISTVALRINGVIHEQVDVRGNGTFSYPTTISNLEDRVDVLGYNENGVLVTSARVLLEERESYDRILSANPERLHEQAIWVTGSFSTIAESNKSIKIIVPEINGVRDYSQLEFVDSPNQNGAFDIRVTGVSQGDSIKLIGLTANSVIADVFELTGI</sequence>
<accession>A0A4R6ZKU2</accession>
<dbReference type="RefSeq" id="WP_133620628.1">
    <property type="nucleotide sequence ID" value="NZ_JAARQJ010000009.1"/>
</dbReference>
<organism evidence="3 4">
    <name type="scientific">Listeria rocourtiae</name>
    <dbReference type="NCBI Taxonomy" id="647910"/>
    <lineage>
        <taxon>Bacteria</taxon>
        <taxon>Bacillati</taxon>
        <taxon>Bacillota</taxon>
        <taxon>Bacilli</taxon>
        <taxon>Bacillales</taxon>
        <taxon>Listeriaceae</taxon>
        <taxon>Listeria</taxon>
    </lineage>
</organism>
<dbReference type="OrthoDB" id="9881585at2"/>
<dbReference type="Proteomes" id="UP000295558">
    <property type="component" value="Unassembled WGS sequence"/>
</dbReference>
<reference evidence="3 4" key="1">
    <citation type="submission" date="2019-03" db="EMBL/GenBank/DDBJ databases">
        <title>Genomic Encyclopedia of Type Strains, Phase III (KMG-III): the genomes of soil and plant-associated and newly described type strains.</title>
        <authorList>
            <person name="Whitman W."/>
        </authorList>
    </citation>
    <scope>NUCLEOTIDE SEQUENCE [LARGE SCALE GENOMIC DNA]</scope>
    <source>
        <strain evidence="3 4">CECT 7972</strain>
    </source>
</reference>
<dbReference type="STRING" id="1265846.PROCOU_02764"/>
<evidence type="ECO:0000259" key="2">
    <source>
        <dbReference type="Pfam" id="PF20622"/>
    </source>
</evidence>
<proteinExistence type="predicted"/>
<keyword evidence="1" id="KW-0732">Signal</keyword>
<feature type="signal peptide" evidence="1">
    <location>
        <begin position="1"/>
        <end position="27"/>
    </location>
</feature>
<keyword evidence="4" id="KW-1185">Reference proteome</keyword>
<gene>
    <name evidence="3" type="ORF">DFP96_10678</name>
</gene>
<evidence type="ECO:0000313" key="4">
    <source>
        <dbReference type="Proteomes" id="UP000295558"/>
    </source>
</evidence>
<evidence type="ECO:0000313" key="3">
    <source>
        <dbReference type="EMBL" id="TDR52872.1"/>
    </source>
</evidence>
<feature type="chain" id="PRO_5020441635" description="Bacterial Ig domain-containing protein" evidence="1">
    <location>
        <begin position="28"/>
        <end position="317"/>
    </location>
</feature>
<dbReference type="AlphaFoldDB" id="A0A4R6ZKU2"/>
<name>A0A4R6ZKU2_9LIST</name>
<feature type="domain" description="Bacterial Ig" evidence="2">
    <location>
        <begin position="140"/>
        <end position="218"/>
    </location>
</feature>
<dbReference type="EMBL" id="SNZK01000006">
    <property type="protein sequence ID" value="TDR52872.1"/>
    <property type="molecule type" value="Genomic_DNA"/>
</dbReference>
<protein>
    <recommendedName>
        <fullName evidence="2">Bacterial Ig domain-containing protein</fullName>
    </recommendedName>
</protein>